<sequence>MILADVGDSFAHAATSGSLLAAVPVALLAGLVSFASPCVLPLVPAYVGYLGGMSAASAPGSRRSARVRAAAPAAGGGAVLDLAGALPAQPALTRPATDEGAGAGVVPGAAPSRGRLVLGVLLFVAGFTAVFLAYGSLAGSLGSFLLRWQDPVSRVLGVGVIVMGLAFLGLVPFLERDSRRVLAPRAGLWGAPVLGVTFGVGWTPCIGPTLAAILLLSLDGGSAGRGAVLALAFCAGLGLPFVLVALGLQRSRRALDWLARHRLAVMRVGGGLLLLLGVALVTGLWSAWAGWLQGLLTGAEPFVPAV</sequence>
<proteinExistence type="predicted"/>
<evidence type="ECO:0000256" key="1">
    <source>
        <dbReference type="SAM" id="Phobius"/>
    </source>
</evidence>
<keyword evidence="1" id="KW-0472">Membrane</keyword>
<keyword evidence="1" id="KW-1133">Transmembrane helix</keyword>
<dbReference type="OrthoDB" id="9803065at2"/>
<feature type="transmembrane region" description="Helical" evidence="1">
    <location>
        <begin position="268"/>
        <end position="288"/>
    </location>
</feature>
<protein>
    <submittedName>
        <fullName evidence="2">Cytochrome c biogenesis protein CcdA</fullName>
    </submittedName>
</protein>
<evidence type="ECO:0000313" key="2">
    <source>
        <dbReference type="EMBL" id="TKR23778.1"/>
    </source>
</evidence>
<feature type="transmembrane region" description="Helical" evidence="1">
    <location>
        <begin position="20"/>
        <end position="43"/>
    </location>
</feature>
<dbReference type="Proteomes" id="UP000308121">
    <property type="component" value="Unassembled WGS sequence"/>
</dbReference>
<dbReference type="PANTHER" id="PTHR31272">
    <property type="entry name" value="CYTOCHROME C-TYPE BIOGENESIS PROTEIN HI_1454-RELATED"/>
    <property type="match status" value="1"/>
</dbReference>
<feature type="transmembrane region" description="Helical" evidence="1">
    <location>
        <begin position="116"/>
        <end position="135"/>
    </location>
</feature>
<comment type="caution">
    <text evidence="2">The sequence shown here is derived from an EMBL/GenBank/DDBJ whole genome shotgun (WGS) entry which is preliminary data.</text>
</comment>
<dbReference type="AlphaFoldDB" id="A0A7Z8NQT0"/>
<organism evidence="2 3">
    <name type="scientific">Cellulomonas hominis</name>
    <dbReference type="NCBI Taxonomy" id="156981"/>
    <lineage>
        <taxon>Bacteria</taxon>
        <taxon>Bacillati</taxon>
        <taxon>Actinomycetota</taxon>
        <taxon>Actinomycetes</taxon>
        <taxon>Micrococcales</taxon>
        <taxon>Cellulomonadaceae</taxon>
        <taxon>Cellulomonas</taxon>
    </lineage>
</organism>
<reference evidence="2 3" key="1">
    <citation type="submission" date="2019-05" db="EMBL/GenBank/DDBJ databases">
        <title>Genome sequence of Cellulomonas hominis strain CS1.</title>
        <authorList>
            <person name="Belmont J."/>
            <person name="Maclea K.S."/>
        </authorList>
    </citation>
    <scope>NUCLEOTIDE SEQUENCE [LARGE SCALE GENOMIC DNA]</scope>
    <source>
        <strain evidence="2 3">CS1</strain>
    </source>
</reference>
<keyword evidence="1" id="KW-0812">Transmembrane</keyword>
<dbReference type="EMBL" id="SZYE01000061">
    <property type="protein sequence ID" value="TKR23778.1"/>
    <property type="molecule type" value="Genomic_DNA"/>
</dbReference>
<feature type="transmembrane region" description="Helical" evidence="1">
    <location>
        <begin position="186"/>
        <end position="215"/>
    </location>
</feature>
<feature type="transmembrane region" description="Helical" evidence="1">
    <location>
        <begin position="155"/>
        <end position="174"/>
    </location>
</feature>
<gene>
    <name evidence="2" type="ORF">FA014_09435</name>
</gene>
<dbReference type="RefSeq" id="WP_154729436.1">
    <property type="nucleotide sequence ID" value="NZ_SZYE01000061.1"/>
</dbReference>
<dbReference type="InterPro" id="IPR051790">
    <property type="entry name" value="Cytochrome_c-biogenesis_DsbD"/>
</dbReference>
<evidence type="ECO:0000313" key="3">
    <source>
        <dbReference type="Proteomes" id="UP000308121"/>
    </source>
</evidence>
<dbReference type="PANTHER" id="PTHR31272:SF4">
    <property type="entry name" value="CYTOCHROME C-TYPE BIOGENESIS PROTEIN HI_1454-RELATED"/>
    <property type="match status" value="1"/>
</dbReference>
<accession>A0A7Z8NQT0</accession>
<feature type="transmembrane region" description="Helical" evidence="1">
    <location>
        <begin position="227"/>
        <end position="248"/>
    </location>
</feature>
<name>A0A7Z8NQT0_9CELL</name>